<keyword evidence="4" id="KW-0029">Amino-acid transport</keyword>
<proteinExistence type="inferred from homology"/>
<reference evidence="7 8" key="1">
    <citation type="submission" date="2018-04" db="EMBL/GenBank/DDBJ databases">
        <title>Genomic Encyclopedia of Archaeal and Bacterial Type Strains, Phase II (KMG-II): from individual species to whole genera.</title>
        <authorList>
            <person name="Goeker M."/>
        </authorList>
    </citation>
    <scope>NUCLEOTIDE SEQUENCE [LARGE SCALE GENOMIC DNA]</scope>
    <source>
        <strain evidence="7 8">DSM 29329</strain>
    </source>
</reference>
<dbReference type="Gene3D" id="3.40.50.2300">
    <property type="match status" value="2"/>
</dbReference>
<evidence type="ECO:0000256" key="5">
    <source>
        <dbReference type="SAM" id="SignalP"/>
    </source>
</evidence>
<dbReference type="SUPFAM" id="SSF53822">
    <property type="entry name" value="Periplasmic binding protein-like I"/>
    <property type="match status" value="1"/>
</dbReference>
<dbReference type="RefSeq" id="WP_107978763.1">
    <property type="nucleotide sequence ID" value="NZ_QBKN01000042.1"/>
</dbReference>
<keyword evidence="3 5" id="KW-0732">Signal</keyword>
<protein>
    <submittedName>
        <fullName evidence="7">Branched-chain amino acid transport system substrate-binding protein</fullName>
    </submittedName>
</protein>
<evidence type="ECO:0000313" key="7">
    <source>
        <dbReference type="EMBL" id="PTX38669.1"/>
    </source>
</evidence>
<dbReference type="InterPro" id="IPR051010">
    <property type="entry name" value="BCAA_transport"/>
</dbReference>
<dbReference type="GO" id="GO:0006865">
    <property type="term" value="P:amino acid transport"/>
    <property type="evidence" value="ECO:0007669"/>
    <property type="project" value="UniProtKB-KW"/>
</dbReference>
<dbReference type="InterPro" id="IPR000709">
    <property type="entry name" value="Leu_Ile_Val-bd"/>
</dbReference>
<dbReference type="OrthoDB" id="9802022at2"/>
<organism evidence="7 8">
    <name type="scientific">Allosediminivita pacifica</name>
    <dbReference type="NCBI Taxonomy" id="1267769"/>
    <lineage>
        <taxon>Bacteria</taxon>
        <taxon>Pseudomonadati</taxon>
        <taxon>Pseudomonadota</taxon>
        <taxon>Alphaproteobacteria</taxon>
        <taxon>Rhodobacterales</taxon>
        <taxon>Paracoccaceae</taxon>
        <taxon>Allosediminivita</taxon>
    </lineage>
</organism>
<sequence length="390" mass="41175">MTTKAILLGSALALGALPAMAQDTIKIGAIFPLSGPNAQFGNSSVNGMRLALERMQEETDGIADRVELVVTDVPAPGDAPAATQRLINNDGVVGLIGSFSSSITLAASEITERAQVPMISHSFADQITERGYEYIFQISSKGSAIGAAQLNHAVEIAEAEGVDVSSIAILYEDTSYGTAQAAGIRDAAAEAGIEVAVDQGYPLGISDVSPLINSVRRAEPDIVFPVSYLNDSLLIVRTMRQQGLSTPVVGGAAGYIIPAFKDGLGEFTENVFSVAPANYDYVPEINADYEEAHGTFMPHEALMYGAALQHMITAIEEADSTDPVEIRDAISALEYCDGFASGLPGECIAFDETGATTTGFPIFVQWRGDDIVTVYPPESAREEPIWATAD</sequence>
<dbReference type="EMBL" id="QBKN01000042">
    <property type="protein sequence ID" value="PTX38669.1"/>
    <property type="molecule type" value="Genomic_DNA"/>
</dbReference>
<dbReference type="AlphaFoldDB" id="A0A2T6A4C8"/>
<evidence type="ECO:0000256" key="2">
    <source>
        <dbReference type="ARBA" id="ARBA00022448"/>
    </source>
</evidence>
<feature type="domain" description="Leucine-binding protein" evidence="6">
    <location>
        <begin position="24"/>
        <end position="360"/>
    </location>
</feature>
<dbReference type="CDD" id="cd06340">
    <property type="entry name" value="PBP1_ABC_ligand_binding-like"/>
    <property type="match status" value="1"/>
</dbReference>
<comment type="similarity">
    <text evidence="1">Belongs to the leucine-binding protein family.</text>
</comment>
<dbReference type="PRINTS" id="PR00337">
    <property type="entry name" value="LEUILEVALBP"/>
</dbReference>
<dbReference type="InterPro" id="IPR028082">
    <property type="entry name" value="Peripla_BP_I"/>
</dbReference>
<dbReference type="InterPro" id="IPR028081">
    <property type="entry name" value="Leu-bd"/>
</dbReference>
<accession>A0A2T6A4C8</accession>
<evidence type="ECO:0000313" key="8">
    <source>
        <dbReference type="Proteomes" id="UP000244069"/>
    </source>
</evidence>
<dbReference type="Proteomes" id="UP000244069">
    <property type="component" value="Unassembled WGS sequence"/>
</dbReference>
<evidence type="ECO:0000256" key="4">
    <source>
        <dbReference type="ARBA" id="ARBA00022970"/>
    </source>
</evidence>
<evidence type="ECO:0000256" key="1">
    <source>
        <dbReference type="ARBA" id="ARBA00010062"/>
    </source>
</evidence>
<feature type="signal peptide" evidence="5">
    <location>
        <begin position="1"/>
        <end position="21"/>
    </location>
</feature>
<keyword evidence="8" id="KW-1185">Reference proteome</keyword>
<gene>
    <name evidence="7" type="ORF">C8N44_1427</name>
</gene>
<dbReference type="PANTHER" id="PTHR30483">
    <property type="entry name" value="LEUCINE-SPECIFIC-BINDING PROTEIN"/>
    <property type="match status" value="1"/>
</dbReference>
<dbReference type="PANTHER" id="PTHR30483:SF37">
    <property type="entry name" value="ABC TRANSPORTER SUBSTRATE-BINDING PROTEIN"/>
    <property type="match status" value="1"/>
</dbReference>
<dbReference type="Pfam" id="PF13458">
    <property type="entry name" value="Peripla_BP_6"/>
    <property type="match status" value="1"/>
</dbReference>
<comment type="caution">
    <text evidence="7">The sequence shown here is derived from an EMBL/GenBank/DDBJ whole genome shotgun (WGS) entry which is preliminary data.</text>
</comment>
<evidence type="ECO:0000256" key="3">
    <source>
        <dbReference type="ARBA" id="ARBA00022729"/>
    </source>
</evidence>
<feature type="chain" id="PRO_5015704492" evidence="5">
    <location>
        <begin position="22"/>
        <end position="390"/>
    </location>
</feature>
<keyword evidence="2" id="KW-0813">Transport</keyword>
<evidence type="ECO:0000259" key="6">
    <source>
        <dbReference type="Pfam" id="PF13458"/>
    </source>
</evidence>
<name>A0A2T6A4C8_9RHOB</name>